<sequence length="262" mass="28800">MKDRGSLSKAEAIVIIVIAVAAVAGAAYVIRQSPFHSSVPKTTAPESQASSSTTTSSGPLTLSDIESLNSSWIISLGPPNSSKVIVVVYDPECPYCSLELNATLPFLYYVSENTSQARVIFLGLPIHEYSVQMLEILYEVYHLYGPVAFVKLLDANYAYYTRNIELYLNHETNQLIIPTNYTLIYMADALGYNVTQQESEVWYPAVEEVANFLLSHNISATPALLAFNETGAPVYYEVGLEQPLYIEGNLTERLGLQVPGLG</sequence>
<dbReference type="InterPro" id="IPR036249">
    <property type="entry name" value="Thioredoxin-like_sf"/>
</dbReference>
<gene>
    <name evidence="4" type="ordered locus">ASAC_1358</name>
</gene>
<protein>
    <recommendedName>
        <fullName evidence="3">Thioredoxin domain-containing protein</fullName>
    </recommendedName>
</protein>
<evidence type="ECO:0000313" key="5">
    <source>
        <dbReference type="Proteomes" id="UP000000346"/>
    </source>
</evidence>
<dbReference type="KEGG" id="asc:ASAC_1358"/>
<dbReference type="Gene3D" id="3.40.30.10">
    <property type="entry name" value="Glutaredoxin"/>
    <property type="match status" value="1"/>
</dbReference>
<dbReference type="SUPFAM" id="SSF52833">
    <property type="entry name" value="Thioredoxin-like"/>
    <property type="match status" value="1"/>
</dbReference>
<evidence type="ECO:0000313" key="4">
    <source>
        <dbReference type="EMBL" id="ADL19763.1"/>
    </source>
</evidence>
<feature type="domain" description="Thioredoxin" evidence="3">
    <location>
        <begin position="38"/>
        <end position="211"/>
    </location>
</feature>
<evidence type="ECO:0000259" key="3">
    <source>
        <dbReference type="PROSITE" id="PS51352"/>
    </source>
</evidence>
<dbReference type="InterPro" id="IPR013766">
    <property type="entry name" value="Thioredoxin_domain"/>
</dbReference>
<dbReference type="STRING" id="666510.ASAC_1358"/>
<dbReference type="PROSITE" id="PS51352">
    <property type="entry name" value="THIOREDOXIN_2"/>
    <property type="match status" value="1"/>
</dbReference>
<keyword evidence="2" id="KW-0812">Transmembrane</keyword>
<dbReference type="eggNOG" id="arCOG02868">
    <property type="taxonomic scope" value="Archaea"/>
</dbReference>
<keyword evidence="2" id="KW-0472">Membrane</keyword>
<name>D9PYX6_ACIS3</name>
<evidence type="ECO:0000256" key="2">
    <source>
        <dbReference type="SAM" id="Phobius"/>
    </source>
</evidence>
<feature type="transmembrane region" description="Helical" evidence="2">
    <location>
        <begin position="12"/>
        <end position="30"/>
    </location>
</feature>
<proteinExistence type="predicted"/>
<dbReference type="HOGENOM" id="CLU_1149769_0_0_2"/>
<accession>D9PYX6</accession>
<feature type="region of interest" description="Disordered" evidence="1">
    <location>
        <begin position="37"/>
        <end position="59"/>
    </location>
</feature>
<organism evidence="4 5">
    <name type="scientific">Acidilobus saccharovorans (strain DSM 16705 / JCM 18335 / VKM B-2471 / 345-15)</name>
    <dbReference type="NCBI Taxonomy" id="666510"/>
    <lineage>
        <taxon>Archaea</taxon>
        <taxon>Thermoproteota</taxon>
        <taxon>Thermoprotei</taxon>
        <taxon>Acidilobales</taxon>
        <taxon>Acidilobaceae</taxon>
        <taxon>Acidilobus</taxon>
    </lineage>
</organism>
<evidence type="ECO:0000256" key="1">
    <source>
        <dbReference type="SAM" id="MobiDB-lite"/>
    </source>
</evidence>
<dbReference type="Proteomes" id="UP000000346">
    <property type="component" value="Chromosome"/>
</dbReference>
<dbReference type="EMBL" id="CP001742">
    <property type="protein sequence ID" value="ADL19763.1"/>
    <property type="molecule type" value="Genomic_DNA"/>
</dbReference>
<feature type="compositionally biased region" description="Low complexity" evidence="1">
    <location>
        <begin position="42"/>
        <end position="59"/>
    </location>
</feature>
<reference evidence="4 5" key="1">
    <citation type="journal article" date="2010" name="Appl. Environ. Microbiol.">
        <title>The genome sequence of the crenarchaeon Acidilobus saccharovorans supports a new order, Acidilobales, and suggests an important ecological role in terrestrial acidic hot springs.</title>
        <authorList>
            <person name="Mardanov A.V."/>
            <person name="Svetlitchnyi V.A."/>
            <person name="Beletsky A.V."/>
            <person name="Prokofeva M.I."/>
            <person name="Bonch-Osmolovskaya E.A."/>
            <person name="Ravin N.V."/>
            <person name="Skryabin K.G."/>
        </authorList>
    </citation>
    <scope>NUCLEOTIDE SEQUENCE [LARGE SCALE GENOMIC DNA]</scope>
    <source>
        <strain evidence="5">DSM 16705 / JCM 18335 / VKM B-2471 / 345-15</strain>
    </source>
</reference>
<keyword evidence="5" id="KW-1185">Reference proteome</keyword>
<dbReference type="AlphaFoldDB" id="D9PYX6"/>
<dbReference type="InParanoid" id="D9PYX6"/>
<keyword evidence="2" id="KW-1133">Transmembrane helix</keyword>